<dbReference type="Pfam" id="PF06983">
    <property type="entry name" value="3-dmu-9_3-mt"/>
    <property type="match status" value="2"/>
</dbReference>
<reference evidence="2 3" key="1">
    <citation type="submission" date="2023-05" db="EMBL/GenBank/DDBJ databases">
        <title>Corynebacterium suedekumii sp. nov. and Corynebacterium breve sp. nov. isolated from raw cow's milk.</title>
        <authorList>
            <person name="Baer M.K."/>
            <person name="Mehl L."/>
            <person name="Hellmuth R."/>
            <person name="Marke G."/>
            <person name="Lipski A."/>
        </authorList>
    </citation>
    <scope>NUCLEOTIDE SEQUENCE [LARGE SCALE GENOMIC DNA]</scope>
    <source>
        <strain evidence="2 3">LM112</strain>
    </source>
</reference>
<dbReference type="InterPro" id="IPR028973">
    <property type="entry name" value="PhnB-like"/>
</dbReference>
<evidence type="ECO:0000313" key="2">
    <source>
        <dbReference type="EMBL" id="WIM69985.1"/>
    </source>
</evidence>
<protein>
    <submittedName>
        <fullName evidence="2">VOC family protein</fullName>
    </submittedName>
</protein>
<dbReference type="PANTHER" id="PTHR33990">
    <property type="entry name" value="PROTEIN YJDN-RELATED"/>
    <property type="match status" value="1"/>
</dbReference>
<accession>A0ABY8VMJ7</accession>
<feature type="domain" description="PhnB-like" evidence="1">
    <location>
        <begin position="93"/>
        <end position="212"/>
    </location>
</feature>
<gene>
    <name evidence="2" type="ORF">QP029_12440</name>
</gene>
<dbReference type="InterPro" id="IPR029068">
    <property type="entry name" value="Glyas_Bleomycin-R_OHBP_Dase"/>
</dbReference>
<sequence length="240" mass="26870">MDIDGYTLTLINAGDEFSPTPAINFFVNFDPSVRDDARGDLDRLWAKLTDGGHVLMDLGSYPHSQHYGWVADRFGVNWQLMLTDPTGDSRPMIIPNLMFCGPAQNKAAEAADHYLSVFPDSRLAHRVPYGQATGRVTPESVVFSDFQLYGEWLSAMDSAVDQPFTFTEGLSLSVNCRDQAEIDRIWEALSAVPESEVCGWCKDSWGVSWQIVPENMDELMTRPGAYETMMGMSRIVIDRL</sequence>
<dbReference type="SUPFAM" id="SSF54593">
    <property type="entry name" value="Glyoxalase/Bleomycin resistance protein/Dihydroxybiphenyl dioxygenase"/>
    <property type="match status" value="2"/>
</dbReference>
<name>A0ABY8VMJ7_9CORY</name>
<dbReference type="CDD" id="cd06588">
    <property type="entry name" value="PhnB_like"/>
    <property type="match status" value="1"/>
</dbReference>
<dbReference type="Proteomes" id="UP001238805">
    <property type="component" value="Chromosome"/>
</dbReference>
<dbReference type="Gene3D" id="3.10.180.10">
    <property type="entry name" value="2,3-Dihydroxybiphenyl 1,2-Dioxygenase, domain 1"/>
    <property type="match status" value="1"/>
</dbReference>
<organism evidence="2 3">
    <name type="scientific">Corynebacterium suedekumii</name>
    <dbReference type="NCBI Taxonomy" id="3049801"/>
    <lineage>
        <taxon>Bacteria</taxon>
        <taxon>Bacillati</taxon>
        <taxon>Actinomycetota</taxon>
        <taxon>Actinomycetes</taxon>
        <taxon>Mycobacteriales</taxon>
        <taxon>Corynebacteriaceae</taxon>
        <taxon>Corynebacterium</taxon>
    </lineage>
</organism>
<dbReference type="EMBL" id="CP126970">
    <property type="protein sequence ID" value="WIM69985.1"/>
    <property type="molecule type" value="Genomic_DNA"/>
</dbReference>
<keyword evidence="3" id="KW-1185">Reference proteome</keyword>
<dbReference type="RefSeq" id="WP_284874578.1">
    <property type="nucleotide sequence ID" value="NZ_CP126970.1"/>
</dbReference>
<evidence type="ECO:0000259" key="1">
    <source>
        <dbReference type="Pfam" id="PF06983"/>
    </source>
</evidence>
<evidence type="ECO:0000313" key="3">
    <source>
        <dbReference type="Proteomes" id="UP001238805"/>
    </source>
</evidence>
<dbReference type="Gene3D" id="3.30.720.110">
    <property type="match status" value="1"/>
</dbReference>
<proteinExistence type="predicted"/>
<feature type="domain" description="PhnB-like" evidence="1">
    <location>
        <begin position="3"/>
        <end position="80"/>
    </location>
</feature>